<dbReference type="RefSeq" id="XP_055890725.1">
    <property type="nucleotide sequence ID" value="XM_056034750.1"/>
</dbReference>
<dbReference type="PROSITE" id="PS50097">
    <property type="entry name" value="BTB"/>
    <property type="match status" value="1"/>
</dbReference>
<evidence type="ECO:0000313" key="10">
    <source>
        <dbReference type="RefSeq" id="XP_055890730.1"/>
    </source>
</evidence>
<dbReference type="RefSeq" id="XP_055890729.1">
    <property type="nucleotide sequence ID" value="XM_056034754.1"/>
</dbReference>
<dbReference type="Gene3D" id="3.30.710.10">
    <property type="entry name" value="Potassium Channel Kv1.1, Chain A"/>
    <property type="match status" value="1"/>
</dbReference>
<organism evidence="4 9">
    <name type="scientific">Biomphalaria glabrata</name>
    <name type="common">Bloodfluke planorb</name>
    <name type="synonym">Freshwater snail</name>
    <dbReference type="NCBI Taxonomy" id="6526"/>
    <lineage>
        <taxon>Eukaryota</taxon>
        <taxon>Metazoa</taxon>
        <taxon>Spiralia</taxon>
        <taxon>Lophotrochozoa</taxon>
        <taxon>Mollusca</taxon>
        <taxon>Gastropoda</taxon>
        <taxon>Heterobranchia</taxon>
        <taxon>Euthyneura</taxon>
        <taxon>Panpulmonata</taxon>
        <taxon>Hygrophila</taxon>
        <taxon>Lymnaeoidea</taxon>
        <taxon>Planorbidae</taxon>
        <taxon>Biomphalaria</taxon>
    </lineage>
</organism>
<dbReference type="SMART" id="SM00612">
    <property type="entry name" value="Kelch"/>
    <property type="match status" value="5"/>
</dbReference>
<accession>A0A9W3AUB8</accession>
<dbReference type="RefSeq" id="XP_055890728.1">
    <property type="nucleotide sequence ID" value="XM_056034753.1"/>
</dbReference>
<feature type="domain" description="BTB" evidence="3">
    <location>
        <begin position="41"/>
        <end position="108"/>
    </location>
</feature>
<dbReference type="Pfam" id="PF01344">
    <property type="entry name" value="Kelch_1"/>
    <property type="match status" value="4"/>
</dbReference>
<dbReference type="InterPro" id="IPR011333">
    <property type="entry name" value="SKP1/BTB/POZ_sf"/>
</dbReference>
<dbReference type="PIRSF" id="PIRSF037037">
    <property type="entry name" value="Kelch-like_protein_gigaxonin"/>
    <property type="match status" value="1"/>
</dbReference>
<dbReference type="SMART" id="SM00875">
    <property type="entry name" value="BACK"/>
    <property type="match status" value="1"/>
</dbReference>
<dbReference type="Gene3D" id="1.25.40.420">
    <property type="match status" value="1"/>
</dbReference>
<dbReference type="RefSeq" id="XP_055890727.1">
    <property type="nucleotide sequence ID" value="XM_056034752.1"/>
</dbReference>
<dbReference type="SUPFAM" id="SSF117281">
    <property type="entry name" value="Kelch motif"/>
    <property type="match status" value="1"/>
</dbReference>
<reference evidence="5 6" key="1">
    <citation type="submission" date="2025-04" db="UniProtKB">
        <authorList>
            <consortium name="RefSeq"/>
        </authorList>
    </citation>
    <scope>IDENTIFICATION</scope>
</reference>
<evidence type="ECO:0000313" key="6">
    <source>
        <dbReference type="RefSeq" id="XP_055890725.1"/>
    </source>
</evidence>
<dbReference type="RefSeq" id="XP_055890724.1">
    <property type="nucleotide sequence ID" value="XM_056034749.1"/>
</dbReference>
<dbReference type="OMA" id="PTNMRGM"/>
<dbReference type="InterPro" id="IPR006652">
    <property type="entry name" value="Kelch_1"/>
</dbReference>
<dbReference type="AlphaFoldDB" id="A0A9W3AUB8"/>
<evidence type="ECO:0000313" key="9">
    <source>
        <dbReference type="RefSeq" id="XP_055890729.1"/>
    </source>
</evidence>
<evidence type="ECO:0000313" key="8">
    <source>
        <dbReference type="RefSeq" id="XP_055890728.1"/>
    </source>
</evidence>
<dbReference type="SMART" id="SM00225">
    <property type="entry name" value="BTB"/>
    <property type="match status" value="1"/>
</dbReference>
<dbReference type="Proteomes" id="UP001165740">
    <property type="component" value="Chromosome 7"/>
</dbReference>
<evidence type="ECO:0000313" key="7">
    <source>
        <dbReference type="RefSeq" id="XP_055890727.1"/>
    </source>
</evidence>
<dbReference type="InterPro" id="IPR011705">
    <property type="entry name" value="BACK"/>
</dbReference>
<protein>
    <submittedName>
        <fullName evidence="5 6">Kelch-like protein 26</fullName>
    </submittedName>
</protein>
<gene>
    <name evidence="5 6 7 8 9 10" type="primary">LOC106059949</name>
</gene>
<dbReference type="Pfam" id="PF00651">
    <property type="entry name" value="BTB"/>
    <property type="match status" value="1"/>
</dbReference>
<evidence type="ECO:0000313" key="5">
    <source>
        <dbReference type="RefSeq" id="XP_055890724.1"/>
    </source>
</evidence>
<dbReference type="InterPro" id="IPR000210">
    <property type="entry name" value="BTB/POZ_dom"/>
</dbReference>
<dbReference type="GeneID" id="106059949"/>
<dbReference type="SUPFAM" id="SSF54695">
    <property type="entry name" value="POZ domain"/>
    <property type="match status" value="1"/>
</dbReference>
<dbReference type="Pfam" id="PF07707">
    <property type="entry name" value="BACK"/>
    <property type="match status" value="1"/>
</dbReference>
<dbReference type="RefSeq" id="XP_055890730.1">
    <property type="nucleotide sequence ID" value="XM_056034755.1"/>
</dbReference>
<dbReference type="InterPro" id="IPR017096">
    <property type="entry name" value="BTB-kelch_protein"/>
</dbReference>
<name>A0A9W3AUB8_BIOGL</name>
<keyword evidence="1" id="KW-0880">Kelch repeat</keyword>
<evidence type="ECO:0000256" key="2">
    <source>
        <dbReference type="ARBA" id="ARBA00022737"/>
    </source>
</evidence>
<evidence type="ECO:0000313" key="4">
    <source>
        <dbReference type="Proteomes" id="UP001165740"/>
    </source>
</evidence>
<dbReference type="PANTHER" id="PTHR45632:SF3">
    <property type="entry name" value="KELCH-LIKE PROTEIN 32"/>
    <property type="match status" value="1"/>
</dbReference>
<dbReference type="Gene3D" id="2.120.10.80">
    <property type="entry name" value="Kelch-type beta propeller"/>
    <property type="match status" value="1"/>
</dbReference>
<evidence type="ECO:0000256" key="1">
    <source>
        <dbReference type="ARBA" id="ARBA00022441"/>
    </source>
</evidence>
<dbReference type="OrthoDB" id="6273668at2759"/>
<keyword evidence="2" id="KW-0677">Repeat</keyword>
<sequence length="639" mass="72455">MMNSGLTLTGGIVDNVRFESTDHGKSVLAGLQHLREMQQLFDVILVAESREFPAHRVVLASCSDYFRAMFTDGLRECKESRVCLNGLTASSIAHLIDFAYNSTINLDSDNVLDVLSGATHVQILPVINACENYLKNHLTLENCVNTARVAELFSLRHLQQHVLNFICRNWATFSMCCEFHHITPQFLVSVLSSGYPVNCKEIDVFMSVLSWFSYFPAERLSQVENVLQCVIFENISSSELENILNTKEWIELSDSCPNLLESLPSLGRLLNGVTPATAFDDTIINVTNYNPLVNSNISVTRIELKETNFKPFKKHKLPGLINSRGFHSNIIVAGGFRKESGMTNNVMYLDYCTMSFRHLTKIPHLDQINFGMCVFQNQLYIVGGCFNDHMQEIAHPFGFRYSPTMDEWISIAPMHQERCRFLLCSTEDQIYAIGGDPFASDATLEDVAPCEVYSPKTNKWKYITSLPGNRSQLAGTSFGKTVLISGGIQEIEEKVFNDFYLYNPRTDIWERKADLLTPRADHSMFVWEEKVYVIGGWHLDALTNRRVMATSIDCYDFCTDSWEVVGSLNTVRTYGTYTLDQDCIYAIGGWCDGDHAQKCRTIDTFDLRFQKWAQGPEQNIALWEHGSCSLYLPKFVPTT</sequence>
<dbReference type="PANTHER" id="PTHR45632">
    <property type="entry name" value="LD33804P"/>
    <property type="match status" value="1"/>
</dbReference>
<keyword evidence="4" id="KW-1185">Reference proteome</keyword>
<proteinExistence type="predicted"/>
<dbReference type="InterPro" id="IPR015915">
    <property type="entry name" value="Kelch-typ_b-propeller"/>
</dbReference>
<evidence type="ECO:0000259" key="3">
    <source>
        <dbReference type="PROSITE" id="PS50097"/>
    </source>
</evidence>